<protein>
    <submittedName>
        <fullName evidence="1">Uncharacterized protein</fullName>
    </submittedName>
</protein>
<dbReference type="EMBL" id="CAJOBC010106354">
    <property type="protein sequence ID" value="CAF4503205.1"/>
    <property type="molecule type" value="Genomic_DNA"/>
</dbReference>
<gene>
    <name evidence="1" type="ORF">SRO942_LOCUS44935</name>
</gene>
<evidence type="ECO:0000313" key="1">
    <source>
        <dbReference type="EMBL" id="CAF4503205.1"/>
    </source>
</evidence>
<dbReference type="AlphaFoldDB" id="A0A8S2XLZ6"/>
<dbReference type="OrthoDB" id="10067830at2759"/>
<accession>A0A8S2XLZ6</accession>
<evidence type="ECO:0000313" key="2">
    <source>
        <dbReference type="Proteomes" id="UP000681722"/>
    </source>
</evidence>
<dbReference type="Proteomes" id="UP000681722">
    <property type="component" value="Unassembled WGS sequence"/>
</dbReference>
<name>A0A8S2XLZ6_9BILA</name>
<sequence>MSNIIVDLEKPTVLELLNTLKSAEKLYKLPQNIENNRVYRLCLIEKCKDLGNKEYAELRPRGNVKKSKIAAPFRRTLPSTLSEIRETVQHNTGAKVYKFIVATSETETSRPRNIKQVNNLREGFLSKHHPTNDEILNVILMSYEINDYIRLASFPNLTVVLIHIVRTFRIKLFICHYHSSSVLSLSGTSSTTTALIVNEHLP</sequence>
<comment type="caution">
    <text evidence="1">The sequence shown here is derived from an EMBL/GenBank/DDBJ whole genome shotgun (WGS) entry which is preliminary data.</text>
</comment>
<organism evidence="1 2">
    <name type="scientific">Didymodactylos carnosus</name>
    <dbReference type="NCBI Taxonomy" id="1234261"/>
    <lineage>
        <taxon>Eukaryota</taxon>
        <taxon>Metazoa</taxon>
        <taxon>Spiralia</taxon>
        <taxon>Gnathifera</taxon>
        <taxon>Rotifera</taxon>
        <taxon>Eurotatoria</taxon>
        <taxon>Bdelloidea</taxon>
        <taxon>Philodinida</taxon>
        <taxon>Philodinidae</taxon>
        <taxon>Didymodactylos</taxon>
    </lineage>
</organism>
<reference evidence="1" key="1">
    <citation type="submission" date="2021-02" db="EMBL/GenBank/DDBJ databases">
        <authorList>
            <person name="Nowell W R."/>
        </authorList>
    </citation>
    <scope>NUCLEOTIDE SEQUENCE</scope>
</reference>
<proteinExistence type="predicted"/>